<name>A0ABR9PW36_9BACT</name>
<evidence type="ECO:0000256" key="1">
    <source>
        <dbReference type="SAM" id="Phobius"/>
    </source>
</evidence>
<comment type="caution">
    <text evidence="2">The sequence shown here is derived from an EMBL/GenBank/DDBJ whole genome shotgun (WGS) entry which is preliminary data.</text>
</comment>
<evidence type="ECO:0000313" key="3">
    <source>
        <dbReference type="Proteomes" id="UP001516472"/>
    </source>
</evidence>
<keyword evidence="1" id="KW-1133">Transmembrane helix</keyword>
<dbReference type="InterPro" id="IPR009937">
    <property type="entry name" value="Phage_holin_3_6"/>
</dbReference>
<keyword evidence="3" id="KW-1185">Reference proteome</keyword>
<proteinExistence type="predicted"/>
<gene>
    <name evidence="2" type="ORF">G4177_28720</name>
</gene>
<accession>A0ABR9PW36</accession>
<feature type="transmembrane region" description="Helical" evidence="1">
    <location>
        <begin position="78"/>
        <end position="98"/>
    </location>
</feature>
<keyword evidence="1" id="KW-0472">Membrane</keyword>
<protein>
    <submittedName>
        <fullName evidence="2">Phage holin family protein</fullName>
    </submittedName>
</protein>
<sequence length="128" mass="13535">MSEHPSSPVTDDSPQRLVTRAMDQGRRLAQAEVELAKEELRRDARQAMKAASLVGSGAMLMLGGALSLAVSLGLRLDSVRGTLLLGLGLGGAGAVLGWQGVRRLPGRPLAETGRRLRQDLDALRPSLS</sequence>
<keyword evidence="1" id="KW-0812">Transmembrane</keyword>
<evidence type="ECO:0000313" key="2">
    <source>
        <dbReference type="EMBL" id="MBE4752153.1"/>
    </source>
</evidence>
<reference evidence="2 3" key="1">
    <citation type="submission" date="2020-02" db="EMBL/GenBank/DDBJ databases">
        <authorList>
            <person name="Babadi Z.K."/>
            <person name="Risdian C."/>
            <person name="Ebrahimipour G.H."/>
            <person name="Wink J."/>
        </authorList>
    </citation>
    <scope>NUCLEOTIDE SEQUENCE [LARGE SCALE GENOMIC DNA]</scope>
    <source>
        <strain evidence="2 3">ZKHCc1 1396</strain>
    </source>
</reference>
<dbReference type="RefSeq" id="WP_193429351.1">
    <property type="nucleotide sequence ID" value="NZ_JAAIYO010000011.1"/>
</dbReference>
<dbReference type="Proteomes" id="UP001516472">
    <property type="component" value="Unassembled WGS sequence"/>
</dbReference>
<organism evidence="2 3">
    <name type="scientific">Corallococcus soli</name>
    <dbReference type="NCBI Taxonomy" id="2710757"/>
    <lineage>
        <taxon>Bacteria</taxon>
        <taxon>Pseudomonadati</taxon>
        <taxon>Myxococcota</taxon>
        <taxon>Myxococcia</taxon>
        <taxon>Myxococcales</taxon>
        <taxon>Cystobacterineae</taxon>
        <taxon>Myxococcaceae</taxon>
        <taxon>Corallococcus</taxon>
    </lineage>
</organism>
<feature type="transmembrane region" description="Helical" evidence="1">
    <location>
        <begin position="50"/>
        <end position="72"/>
    </location>
</feature>
<dbReference type="EMBL" id="JAAIYO010000011">
    <property type="protein sequence ID" value="MBE4752153.1"/>
    <property type="molecule type" value="Genomic_DNA"/>
</dbReference>
<dbReference type="Pfam" id="PF07332">
    <property type="entry name" value="Phage_holin_3_6"/>
    <property type="match status" value="1"/>
</dbReference>